<reference evidence="9 10" key="1">
    <citation type="submission" date="2019-03" db="EMBL/GenBank/DDBJ databases">
        <authorList>
            <consortium name="Pathogen Informatics"/>
        </authorList>
    </citation>
    <scope>NUCLEOTIDE SEQUENCE [LARGE SCALE GENOMIC DNA]</scope>
    <source>
        <strain evidence="9 10">NCTC12998</strain>
    </source>
</reference>
<feature type="transmembrane region" description="Helical" evidence="8">
    <location>
        <begin position="69"/>
        <end position="87"/>
    </location>
</feature>
<dbReference type="AlphaFoldDB" id="A0A485AUL0"/>
<evidence type="ECO:0000256" key="5">
    <source>
        <dbReference type="ARBA" id="ARBA00022692"/>
    </source>
</evidence>
<protein>
    <recommendedName>
        <fullName evidence="3">UPF0266 membrane protein YobD</fullName>
    </recommendedName>
</protein>
<proteinExistence type="inferred from homology"/>
<dbReference type="EMBL" id="CAADJE010000021">
    <property type="protein sequence ID" value="VFS62928.1"/>
    <property type="molecule type" value="Genomic_DNA"/>
</dbReference>
<name>A0A485AUL0_RAOPL</name>
<evidence type="ECO:0000256" key="1">
    <source>
        <dbReference type="ARBA" id="ARBA00004651"/>
    </source>
</evidence>
<evidence type="ECO:0000256" key="3">
    <source>
        <dbReference type="ARBA" id="ARBA00019407"/>
    </source>
</evidence>
<feature type="transmembrane region" description="Helical" evidence="8">
    <location>
        <begin position="45"/>
        <end position="63"/>
    </location>
</feature>
<accession>A0A485AUL0</accession>
<comment type="subcellular location">
    <subcellularLocation>
        <location evidence="1">Cell membrane</location>
        <topology evidence="1">Multi-pass membrane protein</topology>
    </subcellularLocation>
</comment>
<keyword evidence="7 8" id="KW-0472">Membrane</keyword>
<evidence type="ECO:0000313" key="10">
    <source>
        <dbReference type="Proteomes" id="UP000345637"/>
    </source>
</evidence>
<sequence>MTITDLVLILFIVVLLAFAIYDQFIMPRRNGPLLLAIPLLRRSRVDGIIFVGLTAILIYNNIISHGALITTWLLSALALMGLFLFWIRTPKIIFKPTGFFLRQYLD</sequence>
<evidence type="ECO:0000256" key="7">
    <source>
        <dbReference type="ARBA" id="ARBA00023136"/>
    </source>
</evidence>
<gene>
    <name evidence="9" type="primary">yobD</name>
    <name evidence="9" type="ORF">NCTC12998_02034</name>
</gene>
<feature type="transmembrane region" description="Helical" evidence="8">
    <location>
        <begin position="6"/>
        <end position="24"/>
    </location>
</feature>
<evidence type="ECO:0000313" key="9">
    <source>
        <dbReference type="EMBL" id="VFS62928.1"/>
    </source>
</evidence>
<dbReference type="Proteomes" id="UP000345637">
    <property type="component" value="Unassembled WGS sequence"/>
</dbReference>
<evidence type="ECO:0000256" key="2">
    <source>
        <dbReference type="ARBA" id="ARBA00009962"/>
    </source>
</evidence>
<dbReference type="Pfam" id="PF06173">
    <property type="entry name" value="DUF986"/>
    <property type="match status" value="1"/>
</dbReference>
<evidence type="ECO:0000256" key="6">
    <source>
        <dbReference type="ARBA" id="ARBA00022989"/>
    </source>
</evidence>
<organism evidence="9 10">
    <name type="scientific">Raoultella planticola</name>
    <name type="common">Klebsiella planticola</name>
    <dbReference type="NCBI Taxonomy" id="575"/>
    <lineage>
        <taxon>Bacteria</taxon>
        <taxon>Pseudomonadati</taxon>
        <taxon>Pseudomonadota</taxon>
        <taxon>Gammaproteobacteria</taxon>
        <taxon>Enterobacterales</taxon>
        <taxon>Enterobacteriaceae</taxon>
        <taxon>Klebsiella/Raoultella group</taxon>
        <taxon>Raoultella</taxon>
    </lineage>
</organism>
<evidence type="ECO:0000256" key="8">
    <source>
        <dbReference type="SAM" id="Phobius"/>
    </source>
</evidence>
<comment type="similarity">
    <text evidence="2">Belongs to the UPF0266 family.</text>
</comment>
<keyword evidence="6 8" id="KW-1133">Transmembrane helix</keyword>
<keyword evidence="4" id="KW-1003">Cell membrane</keyword>
<evidence type="ECO:0000256" key="4">
    <source>
        <dbReference type="ARBA" id="ARBA00022475"/>
    </source>
</evidence>
<keyword evidence="5 8" id="KW-0812">Transmembrane</keyword>
<dbReference type="InterPro" id="IPR009328">
    <property type="entry name" value="DUF986"/>
</dbReference>
<dbReference type="GO" id="GO:0005886">
    <property type="term" value="C:plasma membrane"/>
    <property type="evidence" value="ECO:0007669"/>
    <property type="project" value="UniProtKB-SubCell"/>
</dbReference>